<keyword evidence="3" id="KW-1185">Reference proteome</keyword>
<name>A0A1C4XA42_9ACTN</name>
<sequence>MTGLPAVTAPVLADALDALPARLRRKVDDAVTRASGWPVTGMTGGVTVRVDEATTVTLVAVDGVVRSAADARCSCLLAPNCLHRMAVLALAPVDDTAAAPPPAADRPVDPAVGPPAGPVPGASADAAADPSADVGAAAAGGPAAPALDGAAGAGGAARSELTARQRIAADGLWQVAVDVLAAGTVGCGVVLRTALLRAVHEARANGLHRAAASGTRVAAGLRAARAAEPQYRLADLTDDLCELLAVSRRLRGTDPPAGELGPLLGTARRAYDPQAGLRLYGLCAVPVVTDSGYAGVVTYLVDRTGRVWTVADLAPGDVARAAGAGDATVAVGESGLSHRQLTRAGLVVSGGTASESGQLGAGRAVRAARAAGVGWADEPLAGLWAQPLPDQVRRAFGAATLPVPERPAGADLLFLTVRVLGGHDHTVLVATGDGAVLTLTVADEHAALPHRDNLRLLGQAAGAELRLVGRLDPTRRATVQALAVGPTSVDGPVLVLPPSWAGHADLGYDRLHSSQLGPAGGPAPAPPDGRLPGQGGPAPRPRLGDPGLGLLRRQVERVVSGGRAIQALADPTARGLRLARLDLGAHLLTAMGGAARARPRNAFGRLTDDDGQAFAESWLALAVYEQAASRALAEASWLP</sequence>
<feature type="region of interest" description="Disordered" evidence="1">
    <location>
        <begin position="98"/>
        <end position="139"/>
    </location>
</feature>
<feature type="compositionally biased region" description="Low complexity" evidence="1">
    <location>
        <begin position="119"/>
        <end position="139"/>
    </location>
</feature>
<proteinExistence type="predicted"/>
<dbReference type="AlphaFoldDB" id="A0A1C4XA42"/>
<gene>
    <name evidence="2" type="ORF">GA0070216_104249</name>
</gene>
<organism evidence="2 3">
    <name type="scientific">Micromonospora matsumotoense</name>
    <dbReference type="NCBI Taxonomy" id="121616"/>
    <lineage>
        <taxon>Bacteria</taxon>
        <taxon>Bacillati</taxon>
        <taxon>Actinomycetota</taxon>
        <taxon>Actinomycetes</taxon>
        <taxon>Micromonosporales</taxon>
        <taxon>Micromonosporaceae</taxon>
        <taxon>Micromonospora</taxon>
    </lineage>
</organism>
<dbReference type="OrthoDB" id="246789at2"/>
<evidence type="ECO:0000313" key="3">
    <source>
        <dbReference type="Proteomes" id="UP000198797"/>
    </source>
</evidence>
<dbReference type="STRING" id="121616.GA0070216_104249"/>
<feature type="region of interest" description="Disordered" evidence="1">
    <location>
        <begin position="511"/>
        <end position="546"/>
    </location>
</feature>
<dbReference type="Proteomes" id="UP000198797">
    <property type="component" value="Unassembled WGS sequence"/>
</dbReference>
<evidence type="ECO:0000256" key="1">
    <source>
        <dbReference type="SAM" id="MobiDB-lite"/>
    </source>
</evidence>
<reference evidence="3" key="1">
    <citation type="submission" date="2016-06" db="EMBL/GenBank/DDBJ databases">
        <authorList>
            <person name="Varghese N."/>
            <person name="Submissions Spin"/>
        </authorList>
    </citation>
    <scope>NUCLEOTIDE SEQUENCE [LARGE SCALE GENOMIC DNA]</scope>
    <source>
        <strain evidence="3">DSM 44100</strain>
    </source>
</reference>
<dbReference type="EMBL" id="FMCU01000004">
    <property type="protein sequence ID" value="SCF05413.1"/>
    <property type="molecule type" value="Genomic_DNA"/>
</dbReference>
<protein>
    <submittedName>
        <fullName evidence="2">SWIM zinc finger</fullName>
    </submittedName>
</protein>
<evidence type="ECO:0000313" key="2">
    <source>
        <dbReference type="EMBL" id="SCF05413.1"/>
    </source>
</evidence>
<dbReference type="RefSeq" id="WP_091243472.1">
    <property type="nucleotide sequence ID" value="NZ_FMCU01000004.1"/>
</dbReference>
<accession>A0A1C4XA42</accession>